<dbReference type="Proteomes" id="UP000616885">
    <property type="component" value="Unassembled WGS sequence"/>
</dbReference>
<sequence>MDLELCAASCGSRFFGVAGTDCWCGKDIDSVGTARVPNNVCSIPCPGNQQQFCGSLVGLQRRQFVPNLVYLTVYIRVEGMEGGWYTTTTTTTATTTISGVPTTITDTVTTTVSTTIATTVTPYHPHPTYEPYYPGRVIICYGDYCLPQGPCKSGHCERERIVCKDEHCFPETCKDDKWNRLVECKGDKCHYPECKGEECKKKVICYDGKCIKEKCFGDECEKKVVCHGEECHHKPCKGEECYRKEECHGEKCKPVPHCKENCPVPKPPVFPPPCKGECKPRPPPCNGPHCPPPPCHGPHCPLLLARARSAFFLLLLLTMRSTLATVRSALLLATVRSALLLATVRSAPSLPRRQVPSPSLPRRQVPSPPCHGEKCPPPCEGPHCPPPHKTTPHHGKPTPNPPCHGEKCPPPCEGHYCPSPTGMAPPVKTPIIAGSEKVLPALGLGAIAGLAFFL</sequence>
<comment type="caution">
    <text evidence="3">The sequence shown here is derived from an EMBL/GenBank/DDBJ whole genome shotgun (WGS) entry which is preliminary data.</text>
</comment>
<dbReference type="AlphaFoldDB" id="A0A8H7NFD1"/>
<dbReference type="EMBL" id="JADCTT010000003">
    <property type="protein sequence ID" value="KAF9754909.1"/>
    <property type="molecule type" value="Genomic_DNA"/>
</dbReference>
<dbReference type="PROSITE" id="PS51212">
    <property type="entry name" value="WSC"/>
    <property type="match status" value="1"/>
</dbReference>
<accession>A0A8H7NFD1</accession>
<proteinExistence type="predicted"/>
<evidence type="ECO:0000313" key="4">
    <source>
        <dbReference type="Proteomes" id="UP000616885"/>
    </source>
</evidence>
<name>A0A8H7NFD1_BIOOC</name>
<reference evidence="3" key="1">
    <citation type="submission" date="2020-10" db="EMBL/GenBank/DDBJ databases">
        <title>High-Quality Genome Resource of Clonostachys rosea strain S41 by Oxford Nanopore Long-Read Sequencing.</title>
        <authorList>
            <person name="Wang H."/>
        </authorList>
    </citation>
    <scope>NUCLEOTIDE SEQUENCE</scope>
    <source>
        <strain evidence="3">S41</strain>
    </source>
</reference>
<evidence type="ECO:0000313" key="3">
    <source>
        <dbReference type="EMBL" id="KAF9754909.1"/>
    </source>
</evidence>
<evidence type="ECO:0000259" key="2">
    <source>
        <dbReference type="PROSITE" id="PS51212"/>
    </source>
</evidence>
<dbReference type="InterPro" id="IPR002889">
    <property type="entry name" value="WSC_carb-bd"/>
</dbReference>
<feature type="domain" description="WSC" evidence="2">
    <location>
        <begin position="1"/>
        <end position="68"/>
    </location>
</feature>
<evidence type="ECO:0000256" key="1">
    <source>
        <dbReference type="SAM" id="MobiDB-lite"/>
    </source>
</evidence>
<feature type="region of interest" description="Disordered" evidence="1">
    <location>
        <begin position="350"/>
        <end position="369"/>
    </location>
</feature>
<organism evidence="3 4">
    <name type="scientific">Bionectria ochroleuca</name>
    <name type="common">Gliocladium roseum</name>
    <dbReference type="NCBI Taxonomy" id="29856"/>
    <lineage>
        <taxon>Eukaryota</taxon>
        <taxon>Fungi</taxon>
        <taxon>Dikarya</taxon>
        <taxon>Ascomycota</taxon>
        <taxon>Pezizomycotina</taxon>
        <taxon>Sordariomycetes</taxon>
        <taxon>Hypocreomycetidae</taxon>
        <taxon>Hypocreales</taxon>
        <taxon>Bionectriaceae</taxon>
        <taxon>Clonostachys</taxon>
    </lineage>
</organism>
<gene>
    <name evidence="3" type="ORF">IM811_010350</name>
</gene>
<dbReference type="Pfam" id="PF01822">
    <property type="entry name" value="WSC"/>
    <property type="match status" value="1"/>
</dbReference>
<protein>
    <recommendedName>
        <fullName evidence="2">WSC domain-containing protein</fullName>
    </recommendedName>
</protein>